<dbReference type="Gene3D" id="2.60.120.10">
    <property type="entry name" value="Jelly Rolls"/>
    <property type="match status" value="1"/>
</dbReference>
<dbReference type="CDD" id="cd00438">
    <property type="entry name" value="cupin_RmlC"/>
    <property type="match status" value="1"/>
</dbReference>
<reference evidence="2 3" key="1">
    <citation type="submission" date="2021-05" db="EMBL/GenBank/DDBJ databases">
        <title>Direct Submission.</title>
        <authorList>
            <person name="Li K."/>
            <person name="Gao J."/>
        </authorList>
    </citation>
    <scope>NUCLEOTIDE SEQUENCE [LARGE SCALE GENOMIC DNA]</scope>
    <source>
        <strain evidence="2 3">Mg02</strain>
    </source>
</reference>
<dbReference type="Pfam" id="PF00908">
    <property type="entry name" value="dTDP_sugar_isom"/>
    <property type="match status" value="1"/>
</dbReference>
<organism evidence="2 3">
    <name type="scientific">Nocardiopsis changdeensis</name>
    <dbReference type="NCBI Taxonomy" id="2831969"/>
    <lineage>
        <taxon>Bacteria</taxon>
        <taxon>Bacillati</taxon>
        <taxon>Actinomycetota</taxon>
        <taxon>Actinomycetes</taxon>
        <taxon>Streptosporangiales</taxon>
        <taxon>Nocardiopsidaceae</taxon>
        <taxon>Nocardiopsis</taxon>
    </lineage>
</organism>
<accession>A0ABX8BSC4</accession>
<gene>
    <name evidence="2" type="ORF">KGD84_13455</name>
</gene>
<keyword evidence="3" id="KW-1185">Reference proteome</keyword>
<evidence type="ECO:0000256" key="1">
    <source>
        <dbReference type="ARBA" id="ARBA00010154"/>
    </source>
</evidence>
<dbReference type="PANTHER" id="PTHR21047">
    <property type="entry name" value="DTDP-6-DEOXY-D-GLUCOSE-3,5 EPIMERASE"/>
    <property type="match status" value="1"/>
</dbReference>
<comment type="similarity">
    <text evidence="1">Belongs to the dTDP-4-dehydrorhamnose 3,5-epimerase family.</text>
</comment>
<dbReference type="SUPFAM" id="SSF51182">
    <property type="entry name" value="RmlC-like cupins"/>
    <property type="match status" value="1"/>
</dbReference>
<evidence type="ECO:0000313" key="2">
    <source>
        <dbReference type="EMBL" id="QUX25172.1"/>
    </source>
</evidence>
<dbReference type="EMBL" id="CP074133">
    <property type="protein sequence ID" value="QUX25172.1"/>
    <property type="molecule type" value="Genomic_DNA"/>
</dbReference>
<protein>
    <submittedName>
        <fullName evidence="2">dTDP-4-dehydrorhamnose 3,5-epimerase family protein</fullName>
    </submittedName>
</protein>
<name>A0ABX8BSC4_9ACTN</name>
<dbReference type="InterPro" id="IPR014710">
    <property type="entry name" value="RmlC-like_jellyroll"/>
</dbReference>
<sequence length="206" mass="22220">MRARQLSIPGALVFTAPVYSDPRGTFTSPFLASAFAEAAGHPLFAPAQISHSRSRRGVVRGVHYTATPPGMAKLVHCPQGRALDFIVDLRTGSPAFGRWESVELDPASGRSAYLPVGVGHLFVALEDDTVMSYFLSREYVAENERAVAPFDPDLGLEIPPGHTQISERDRVAPSLGEAARLGALPDYRECLVLEQSLHAGEGGRVR</sequence>
<dbReference type="Proteomes" id="UP000676079">
    <property type="component" value="Chromosome"/>
</dbReference>
<dbReference type="RefSeq" id="WP_220560682.1">
    <property type="nucleotide sequence ID" value="NZ_CP074133.1"/>
</dbReference>
<dbReference type="PANTHER" id="PTHR21047:SF2">
    <property type="entry name" value="THYMIDINE DIPHOSPHO-4-KETO-RHAMNOSE 3,5-EPIMERASE"/>
    <property type="match status" value="1"/>
</dbReference>
<dbReference type="InterPro" id="IPR011051">
    <property type="entry name" value="RmlC_Cupin_sf"/>
</dbReference>
<dbReference type="InterPro" id="IPR000888">
    <property type="entry name" value="RmlC-like"/>
</dbReference>
<proteinExistence type="inferred from homology"/>
<evidence type="ECO:0000313" key="3">
    <source>
        <dbReference type="Proteomes" id="UP000676079"/>
    </source>
</evidence>